<dbReference type="PANTHER" id="PTHR30157:SF0">
    <property type="entry name" value="NADPH-DEPENDENT FERRIC-CHELATE REDUCTASE"/>
    <property type="match status" value="1"/>
</dbReference>
<feature type="region of interest" description="Disordered" evidence="2">
    <location>
        <begin position="67"/>
        <end position="91"/>
    </location>
</feature>
<sequence length="265" mass="29631">MTKHEHRMVRHQLAMRTLEVLSTKRMTPHMQRITLKGEQLRGFVSASPDDHVKLLFPNADGELIFPTPGPNGPEFPPGSKPSPMRDYTPREHDGARNELIIDFVLHGDGPASTWAEKARPGQRIGGAGPRGSFVVAADFDHYVLVGDETALPAIGRRLDEMPADSHVVVLAEIPENADRQPLGSQADFEVTWLERDGVDAASSELLESALRELPELAGDTFYWIATESRRARAMRRYLTEERGVPKEWIRATGYWQVDGSEDEED</sequence>
<dbReference type="Pfam" id="PF04954">
    <property type="entry name" value="SIP"/>
    <property type="match status" value="1"/>
</dbReference>
<dbReference type="CDD" id="cd06193">
    <property type="entry name" value="siderophore_interacting"/>
    <property type="match status" value="1"/>
</dbReference>
<dbReference type="PROSITE" id="PS51384">
    <property type="entry name" value="FAD_FR"/>
    <property type="match status" value="1"/>
</dbReference>
<dbReference type="InterPro" id="IPR017927">
    <property type="entry name" value="FAD-bd_FR_type"/>
</dbReference>
<evidence type="ECO:0000256" key="2">
    <source>
        <dbReference type="SAM" id="MobiDB-lite"/>
    </source>
</evidence>
<dbReference type="InterPro" id="IPR013113">
    <property type="entry name" value="SIP_FAD-bd"/>
</dbReference>
<dbReference type="PANTHER" id="PTHR30157">
    <property type="entry name" value="FERRIC REDUCTASE, NADPH-DEPENDENT"/>
    <property type="match status" value="1"/>
</dbReference>
<dbReference type="Proteomes" id="UP001620409">
    <property type="component" value="Unassembled WGS sequence"/>
</dbReference>
<dbReference type="Pfam" id="PF08021">
    <property type="entry name" value="FAD_binding_9"/>
    <property type="match status" value="1"/>
</dbReference>
<dbReference type="InterPro" id="IPR039261">
    <property type="entry name" value="FNR_nucleotide-bd"/>
</dbReference>
<evidence type="ECO:0000313" key="5">
    <source>
        <dbReference type="Proteomes" id="UP001620409"/>
    </source>
</evidence>
<evidence type="ECO:0000259" key="3">
    <source>
        <dbReference type="PROSITE" id="PS51384"/>
    </source>
</evidence>
<evidence type="ECO:0000256" key="1">
    <source>
        <dbReference type="ARBA" id="ARBA00035644"/>
    </source>
</evidence>
<dbReference type="Gene3D" id="3.40.50.80">
    <property type="entry name" value="Nucleotide-binding domain of ferredoxin-NADP reductase (FNR) module"/>
    <property type="match status" value="1"/>
</dbReference>
<gene>
    <name evidence="4" type="ORF">ISP18_17655</name>
</gene>
<dbReference type="SUPFAM" id="SSF63380">
    <property type="entry name" value="Riboflavin synthase domain-like"/>
    <property type="match status" value="1"/>
</dbReference>
<feature type="compositionally biased region" description="Pro residues" evidence="2">
    <location>
        <begin position="67"/>
        <end position="80"/>
    </location>
</feature>
<dbReference type="InterPro" id="IPR039374">
    <property type="entry name" value="SIP_fam"/>
</dbReference>
<proteinExistence type="inferred from homology"/>
<dbReference type="InterPro" id="IPR007037">
    <property type="entry name" value="SIP_rossman_dom"/>
</dbReference>
<dbReference type="Gene3D" id="2.40.30.10">
    <property type="entry name" value="Translation factors"/>
    <property type="match status" value="1"/>
</dbReference>
<dbReference type="RefSeq" id="WP_380015174.1">
    <property type="nucleotide sequence ID" value="NZ_JADIKI010000023.1"/>
</dbReference>
<name>A0ABW8IMJ1_9GAMM</name>
<evidence type="ECO:0000313" key="4">
    <source>
        <dbReference type="EMBL" id="MFK2856437.1"/>
    </source>
</evidence>
<accession>A0ABW8IMJ1</accession>
<feature type="domain" description="FAD-binding FR-type" evidence="3">
    <location>
        <begin position="13"/>
        <end position="136"/>
    </location>
</feature>
<keyword evidence="5" id="KW-1185">Reference proteome</keyword>
<reference evidence="4 5" key="1">
    <citation type="submission" date="2020-10" db="EMBL/GenBank/DDBJ databases">
        <title>Phylogeny of dyella-like bacteria.</title>
        <authorList>
            <person name="Fu J."/>
        </authorList>
    </citation>
    <scope>NUCLEOTIDE SEQUENCE [LARGE SCALE GENOMIC DNA]</scope>
    <source>
        <strain evidence="4 5">DHG40</strain>
    </source>
</reference>
<comment type="similarity">
    <text evidence="1">Belongs to the SIP oxidoreductase family.</text>
</comment>
<comment type="caution">
    <text evidence="4">The sequence shown here is derived from an EMBL/GenBank/DDBJ whole genome shotgun (WGS) entry which is preliminary data.</text>
</comment>
<protein>
    <submittedName>
        <fullName evidence="4">Siderophore-interacting protein</fullName>
    </submittedName>
</protein>
<dbReference type="EMBL" id="JADIKI010000023">
    <property type="protein sequence ID" value="MFK2856437.1"/>
    <property type="molecule type" value="Genomic_DNA"/>
</dbReference>
<organism evidence="4 5">
    <name type="scientific">Dyella humi</name>
    <dbReference type="NCBI Taxonomy" id="1770547"/>
    <lineage>
        <taxon>Bacteria</taxon>
        <taxon>Pseudomonadati</taxon>
        <taxon>Pseudomonadota</taxon>
        <taxon>Gammaproteobacteria</taxon>
        <taxon>Lysobacterales</taxon>
        <taxon>Rhodanobacteraceae</taxon>
        <taxon>Dyella</taxon>
    </lineage>
</organism>
<dbReference type="InterPro" id="IPR017938">
    <property type="entry name" value="Riboflavin_synthase-like_b-brl"/>
</dbReference>